<dbReference type="PANTHER" id="PTHR39203">
    <property type="entry name" value="CYTOPLASMIC PROTEIN-RELATED"/>
    <property type="match status" value="1"/>
</dbReference>
<name>A0A0U5LA59_9GAMM</name>
<dbReference type="InterPro" id="IPR009326">
    <property type="entry name" value="DUF984"/>
</dbReference>
<evidence type="ECO:0000313" key="3">
    <source>
        <dbReference type="Proteomes" id="UP000059419"/>
    </source>
</evidence>
<reference evidence="3" key="1">
    <citation type="submission" date="2015-11" db="EMBL/GenBank/DDBJ databases">
        <authorList>
            <person name="Blom J."/>
        </authorList>
    </citation>
    <scope>NUCLEOTIDE SEQUENCE [LARGE SCALE GENOMIC DNA]</scope>
    <source>
        <plasmid evidence="3">pEM01</plasmid>
    </source>
</reference>
<protein>
    <recommendedName>
        <fullName evidence="1">ASCH domain-containing protein</fullName>
    </recommendedName>
</protein>
<dbReference type="Proteomes" id="UP000059419">
    <property type="component" value="Plasmid pEM01"/>
</dbReference>
<dbReference type="PIRSF" id="PIRSF021320">
    <property type="entry name" value="DUF984"/>
    <property type="match status" value="1"/>
</dbReference>
<dbReference type="InterPro" id="IPR015947">
    <property type="entry name" value="PUA-like_sf"/>
</dbReference>
<accession>A0A0U5LA59</accession>
<evidence type="ECO:0000313" key="2">
    <source>
        <dbReference type="EMBL" id="CUU26005.1"/>
    </source>
</evidence>
<organism evidence="2 3">
    <name type="scientific">Duffyella gerundensis</name>
    <dbReference type="NCBI Taxonomy" id="1619313"/>
    <lineage>
        <taxon>Bacteria</taxon>
        <taxon>Pseudomonadati</taxon>
        <taxon>Pseudomonadota</taxon>
        <taxon>Gammaproteobacteria</taxon>
        <taxon>Enterobacterales</taxon>
        <taxon>Erwiniaceae</taxon>
        <taxon>Duffyella</taxon>
    </lineage>
</organism>
<dbReference type="AlphaFoldDB" id="A0A0U5LA59"/>
<geneLocation type="plasmid" evidence="3">
    <name>pEM01</name>
</geneLocation>
<dbReference type="InterPro" id="IPR007374">
    <property type="entry name" value="ASCH_domain"/>
</dbReference>
<dbReference type="SMART" id="SM01022">
    <property type="entry name" value="ASCH"/>
    <property type="match status" value="1"/>
</dbReference>
<dbReference type="PATRIC" id="fig|1619313.3.peg.3927"/>
<dbReference type="EMBL" id="LN907828">
    <property type="protein sequence ID" value="CUU26005.1"/>
    <property type="molecule type" value="Genomic_DNA"/>
</dbReference>
<sequence>MMTTLEAVKNAYPGALVWQFGDSPQLADELAQRVLSGLKTATCCSRVVWQEEFARGEAPCEGSDNIILSGSGQPLCVIRTVRTQRIRFCDVTEALARKEGEGDLSLAHWREGHKRYFEREGTYSEVMELIFEEFELIAVC</sequence>
<feature type="domain" description="ASCH" evidence="1">
    <location>
        <begin position="18"/>
        <end position="138"/>
    </location>
</feature>
<gene>
    <name evidence="2" type="ORF">EM595_p0307</name>
</gene>
<proteinExistence type="predicted"/>
<dbReference type="Gene3D" id="3.10.400.10">
    <property type="entry name" value="Sulfate adenylyltransferase"/>
    <property type="match status" value="1"/>
</dbReference>
<dbReference type="PANTHER" id="PTHR39203:SF1">
    <property type="entry name" value="CYTOPLASMIC PROTEIN"/>
    <property type="match status" value="1"/>
</dbReference>
<dbReference type="CDD" id="cd06553">
    <property type="entry name" value="ASCH_Ef3133_like"/>
    <property type="match status" value="1"/>
</dbReference>
<evidence type="ECO:0000259" key="1">
    <source>
        <dbReference type="SMART" id="SM01022"/>
    </source>
</evidence>
<dbReference type="Pfam" id="PF04266">
    <property type="entry name" value="ASCH"/>
    <property type="match status" value="1"/>
</dbReference>
<dbReference type="SUPFAM" id="SSF88697">
    <property type="entry name" value="PUA domain-like"/>
    <property type="match status" value="1"/>
</dbReference>
<dbReference type="KEGG" id="ege:EM595_p0307"/>
<keyword evidence="3" id="KW-1185">Reference proteome</keyword>